<sequence>MRARNRKGGRRGCVGAIHRQDRVGSQVLKRACPVFLAQVNALSVDWEQRHQQLKTEQEKVVELEAQIKLLNAKQEEAMASLQADMLHAAAQIQEKEGLAEQLRAEVASLEERVRVACQEAAENAAELEKGAHEARLALEATLQQLTREEAVTQTLPAGQDTLPLPLCEQFLRGQDTEWPGRSEGAEAAADAPPSTEAPDTPSPGGLQEEADPRATRLAHVVRWMAASSCSLLLLSRPALTPWSHQSGEKAVFKNPLSFQKCAAAFGNPFWERFLLNLRV</sequence>
<evidence type="ECO:0000313" key="4">
    <source>
        <dbReference type="RefSeq" id="XP_007439811.1"/>
    </source>
</evidence>
<keyword evidence="1" id="KW-0175">Coiled coil</keyword>
<evidence type="ECO:0000256" key="2">
    <source>
        <dbReference type="SAM" id="MobiDB-lite"/>
    </source>
</evidence>
<proteinExistence type="predicted"/>
<protein>
    <submittedName>
        <fullName evidence="4">Uncharacterized protein LOC103066957 isoform X1</fullName>
    </submittedName>
</protein>
<accession>A0A9F2R9C5</accession>
<dbReference type="OrthoDB" id="10426621at2759"/>
<dbReference type="RefSeq" id="XP_007439811.1">
    <property type="nucleotide sequence ID" value="XM_007439749.3"/>
</dbReference>
<dbReference type="AlphaFoldDB" id="A0A9F2R9C5"/>
<dbReference type="GeneID" id="103066957"/>
<organism evidence="3 4">
    <name type="scientific">Python bivittatus</name>
    <name type="common">Burmese python</name>
    <name type="synonym">Python molurus bivittatus</name>
    <dbReference type="NCBI Taxonomy" id="176946"/>
    <lineage>
        <taxon>Eukaryota</taxon>
        <taxon>Metazoa</taxon>
        <taxon>Chordata</taxon>
        <taxon>Craniata</taxon>
        <taxon>Vertebrata</taxon>
        <taxon>Euteleostomi</taxon>
        <taxon>Lepidosauria</taxon>
        <taxon>Squamata</taxon>
        <taxon>Bifurcata</taxon>
        <taxon>Unidentata</taxon>
        <taxon>Episquamata</taxon>
        <taxon>Toxicofera</taxon>
        <taxon>Serpentes</taxon>
        <taxon>Henophidia</taxon>
        <taxon>Pythonidae</taxon>
        <taxon>Python</taxon>
    </lineage>
</organism>
<dbReference type="Proteomes" id="UP000695026">
    <property type="component" value="Unplaced"/>
</dbReference>
<name>A0A9F2R9C5_PYTBI</name>
<evidence type="ECO:0000256" key="1">
    <source>
        <dbReference type="SAM" id="Coils"/>
    </source>
</evidence>
<reference evidence="4" key="1">
    <citation type="submission" date="2025-08" db="UniProtKB">
        <authorList>
            <consortium name="RefSeq"/>
        </authorList>
    </citation>
    <scope>IDENTIFICATION</scope>
    <source>
        <tissue evidence="4">Liver</tissue>
    </source>
</reference>
<feature type="region of interest" description="Disordered" evidence="2">
    <location>
        <begin position="176"/>
        <end position="210"/>
    </location>
</feature>
<dbReference type="KEGG" id="pbi:103066957"/>
<feature type="coiled-coil region" evidence="1">
    <location>
        <begin position="53"/>
        <end position="137"/>
    </location>
</feature>
<gene>
    <name evidence="4" type="primary">LOC103066957</name>
</gene>
<evidence type="ECO:0000313" key="3">
    <source>
        <dbReference type="Proteomes" id="UP000695026"/>
    </source>
</evidence>
<keyword evidence="3" id="KW-1185">Reference proteome</keyword>